<dbReference type="GO" id="GO:0019441">
    <property type="term" value="P:L-tryptophan catabolic process to kynurenine"/>
    <property type="evidence" value="ECO:0007669"/>
    <property type="project" value="InterPro"/>
</dbReference>
<dbReference type="Proteomes" id="UP000318834">
    <property type="component" value="Unassembled WGS sequence"/>
</dbReference>
<dbReference type="PANTHER" id="PTHR31118:SF32">
    <property type="entry name" value="KYNURENINE FORMAMIDASE"/>
    <property type="match status" value="1"/>
</dbReference>
<sequence>MKSFDLSRCRVLDLSQNFSMDSPPFAYYEGPKITWVKKMAFEGVNAQHISTTNHIATHLDSPLHFFDPGPDVSGIPLEQLVGPACVVDLQQFGIGDYDIYGADHFQAWEKKYNIAIERGDILVIHTGYHAYYNEDWSPHTKARHPDARADLPRAFLRHPGPRAEFCKWILDRGIRWLAIDAISTDHPFNTKVRDARRDLIPEVEKKIGMPMDKAFPWPQEYQATHTLLFPKGVYHIENVGGHVDLILNQRVWVGAFPFRFKGGEAAFCRFVAFVEA</sequence>
<dbReference type="InterPro" id="IPR037175">
    <property type="entry name" value="KFase_sf"/>
</dbReference>
<name>A0A537J1J7_9BACT</name>
<dbReference type="EMBL" id="VBAP01000001">
    <property type="protein sequence ID" value="TMI77424.1"/>
    <property type="molecule type" value="Genomic_DNA"/>
</dbReference>
<evidence type="ECO:0000313" key="1">
    <source>
        <dbReference type="EMBL" id="TMI77424.1"/>
    </source>
</evidence>
<comment type="caution">
    <text evidence="1">The sequence shown here is derived from an EMBL/GenBank/DDBJ whole genome shotgun (WGS) entry which is preliminary data.</text>
</comment>
<accession>A0A537J1J7</accession>
<dbReference type="GO" id="GO:0004061">
    <property type="term" value="F:arylformamidase activity"/>
    <property type="evidence" value="ECO:0007669"/>
    <property type="project" value="InterPro"/>
</dbReference>
<protein>
    <submittedName>
        <fullName evidence="1">Cyclase family protein</fullName>
    </submittedName>
</protein>
<evidence type="ECO:0000313" key="2">
    <source>
        <dbReference type="Proteomes" id="UP000318834"/>
    </source>
</evidence>
<dbReference type="Pfam" id="PF04199">
    <property type="entry name" value="Cyclase"/>
    <property type="match status" value="1"/>
</dbReference>
<gene>
    <name evidence="1" type="ORF">E6H05_00060</name>
</gene>
<proteinExistence type="predicted"/>
<dbReference type="PANTHER" id="PTHR31118">
    <property type="entry name" value="CYCLASE-LIKE PROTEIN 2"/>
    <property type="match status" value="1"/>
</dbReference>
<dbReference type="AlphaFoldDB" id="A0A537J1J7"/>
<reference evidence="1 2" key="1">
    <citation type="journal article" date="2019" name="Nat. Microbiol.">
        <title>Mediterranean grassland soil C-N compound turnover is dependent on rainfall and depth, and is mediated by genomically divergent microorganisms.</title>
        <authorList>
            <person name="Diamond S."/>
            <person name="Andeer P.F."/>
            <person name="Li Z."/>
            <person name="Crits-Christoph A."/>
            <person name="Burstein D."/>
            <person name="Anantharaman K."/>
            <person name="Lane K.R."/>
            <person name="Thomas B.C."/>
            <person name="Pan C."/>
            <person name="Northen T.R."/>
            <person name="Banfield J.F."/>
        </authorList>
    </citation>
    <scope>NUCLEOTIDE SEQUENCE [LARGE SCALE GENOMIC DNA]</scope>
    <source>
        <strain evidence="1">NP_8</strain>
    </source>
</reference>
<dbReference type="SUPFAM" id="SSF102198">
    <property type="entry name" value="Putative cyclase"/>
    <property type="match status" value="1"/>
</dbReference>
<dbReference type="Gene3D" id="3.50.30.50">
    <property type="entry name" value="Putative cyclase"/>
    <property type="match status" value="1"/>
</dbReference>
<dbReference type="InterPro" id="IPR007325">
    <property type="entry name" value="KFase/CYL"/>
</dbReference>
<organism evidence="1 2">
    <name type="scientific">Candidatus Segetimicrobium genomatis</name>
    <dbReference type="NCBI Taxonomy" id="2569760"/>
    <lineage>
        <taxon>Bacteria</taxon>
        <taxon>Bacillati</taxon>
        <taxon>Candidatus Sysuimicrobiota</taxon>
        <taxon>Candidatus Sysuimicrobiia</taxon>
        <taxon>Candidatus Sysuimicrobiales</taxon>
        <taxon>Candidatus Segetimicrobiaceae</taxon>
        <taxon>Candidatus Segetimicrobium</taxon>
    </lineage>
</organism>